<gene>
    <name evidence="1" type="ORF">MRB53_031779</name>
</gene>
<comment type="caution">
    <text evidence="1">The sequence shown here is derived from an EMBL/GenBank/DDBJ whole genome shotgun (WGS) entry which is preliminary data.</text>
</comment>
<sequence>MVAPANLETIGRGGFDMIDQLKQNSSPTVAQADAEKTGRGGFYTINQLKRNNGSSAPHKSNQREATDCNQAAKMLGGVVFNTQVRTKYVYMPWNKAILK</sequence>
<evidence type="ECO:0000313" key="1">
    <source>
        <dbReference type="EMBL" id="KAJ8623250.1"/>
    </source>
</evidence>
<dbReference type="Proteomes" id="UP001234297">
    <property type="component" value="Chromosome 10"/>
</dbReference>
<reference evidence="1 2" key="1">
    <citation type="journal article" date="2022" name="Hortic Res">
        <title>A haplotype resolved chromosomal level avocado genome allows analysis of novel avocado genes.</title>
        <authorList>
            <person name="Nath O."/>
            <person name="Fletcher S.J."/>
            <person name="Hayward A."/>
            <person name="Shaw L.M."/>
            <person name="Masouleh A.K."/>
            <person name="Furtado A."/>
            <person name="Henry R.J."/>
            <person name="Mitter N."/>
        </authorList>
    </citation>
    <scope>NUCLEOTIDE SEQUENCE [LARGE SCALE GENOMIC DNA]</scope>
    <source>
        <strain evidence="2">cv. Hass</strain>
    </source>
</reference>
<evidence type="ECO:0000313" key="2">
    <source>
        <dbReference type="Proteomes" id="UP001234297"/>
    </source>
</evidence>
<name>A0ACC2KQ17_PERAE</name>
<keyword evidence="2" id="KW-1185">Reference proteome</keyword>
<proteinExistence type="predicted"/>
<protein>
    <submittedName>
        <fullName evidence="1">Uncharacterized protein</fullName>
    </submittedName>
</protein>
<accession>A0ACC2KQ17</accession>
<dbReference type="EMBL" id="CM056818">
    <property type="protein sequence ID" value="KAJ8623250.1"/>
    <property type="molecule type" value="Genomic_DNA"/>
</dbReference>
<organism evidence="1 2">
    <name type="scientific">Persea americana</name>
    <name type="common">Avocado</name>
    <dbReference type="NCBI Taxonomy" id="3435"/>
    <lineage>
        <taxon>Eukaryota</taxon>
        <taxon>Viridiplantae</taxon>
        <taxon>Streptophyta</taxon>
        <taxon>Embryophyta</taxon>
        <taxon>Tracheophyta</taxon>
        <taxon>Spermatophyta</taxon>
        <taxon>Magnoliopsida</taxon>
        <taxon>Magnoliidae</taxon>
        <taxon>Laurales</taxon>
        <taxon>Lauraceae</taxon>
        <taxon>Persea</taxon>
    </lineage>
</organism>